<proteinExistence type="predicted"/>
<dbReference type="InterPro" id="IPR039437">
    <property type="entry name" value="FrzH/put_lumazine-bd"/>
</dbReference>
<dbReference type="SUPFAM" id="SSF54427">
    <property type="entry name" value="NTF2-like"/>
    <property type="match status" value="1"/>
</dbReference>
<keyword evidence="3" id="KW-1185">Reference proteome</keyword>
<evidence type="ECO:0000313" key="1">
    <source>
        <dbReference type="EMBL" id="TGK52734.1"/>
    </source>
</evidence>
<comment type="caution">
    <text evidence="2">The sequence shown here is derived from an EMBL/GenBank/DDBJ whole genome shotgun (WGS) entry which is preliminary data.</text>
</comment>
<reference evidence="2 4" key="2">
    <citation type="journal article" date="2019" name="PLoS Negl. Trop. Dis.">
        <title>Revisiting the worldwide diversity of Leptospira species in the environment.</title>
        <authorList>
            <person name="Vincent A.T."/>
            <person name="Schiettekatte O."/>
            <person name="Bourhy P."/>
            <person name="Veyrier F.J."/>
            <person name="Picardeau M."/>
        </authorList>
    </citation>
    <scope>NUCLEOTIDE SEQUENCE [LARGE SCALE GENOMIC DNA]</scope>
    <source>
        <strain evidence="2 4">201800273</strain>
        <strain evidence="1">201800295</strain>
    </source>
</reference>
<dbReference type="Gene3D" id="3.10.450.50">
    <property type="match status" value="1"/>
</dbReference>
<dbReference type="AlphaFoldDB" id="A0A7I0HSJ8"/>
<dbReference type="OrthoDB" id="329975at2"/>
<dbReference type="Proteomes" id="UP000297641">
    <property type="component" value="Unassembled WGS sequence"/>
</dbReference>
<accession>A0A7I0HSJ8</accession>
<evidence type="ECO:0000313" key="3">
    <source>
        <dbReference type="Proteomes" id="UP000297617"/>
    </source>
</evidence>
<protein>
    <recommendedName>
        <fullName evidence="5">Nuclear transport factor 2 family protein</fullName>
    </recommendedName>
</protein>
<gene>
    <name evidence="1" type="ORF">EHQ10_02995</name>
    <name evidence="2" type="ORF">EHQ43_09725</name>
</gene>
<dbReference type="EMBL" id="RQFD01000003">
    <property type="protein sequence ID" value="TGK52734.1"/>
    <property type="molecule type" value="Genomic_DNA"/>
</dbReference>
<dbReference type="EMBL" id="RQFT01000008">
    <property type="protein sequence ID" value="TGL06674.1"/>
    <property type="molecule type" value="Genomic_DNA"/>
</dbReference>
<organism evidence="2 4">
    <name type="scientific">Leptospira bouyouniensis</name>
    <dbReference type="NCBI Taxonomy" id="2484911"/>
    <lineage>
        <taxon>Bacteria</taxon>
        <taxon>Pseudomonadati</taxon>
        <taxon>Spirochaetota</taxon>
        <taxon>Spirochaetia</taxon>
        <taxon>Leptospirales</taxon>
        <taxon>Leptospiraceae</taxon>
        <taxon>Leptospira</taxon>
    </lineage>
</organism>
<name>A0A7I0HSJ8_9LEPT</name>
<evidence type="ECO:0008006" key="5">
    <source>
        <dbReference type="Google" id="ProtNLM"/>
    </source>
</evidence>
<dbReference type="InterPro" id="IPR032710">
    <property type="entry name" value="NTF2-like_dom_sf"/>
</dbReference>
<sequence length="128" mass="14741">MMTNHQSKENVTESLKHAFNSFINDIDSRNVISLEHKFHDQFLDHVSIGGYTELLVSNKDKYIQSLTEGKIGGIPRKIQINSLEFIDNFGIVKADLESNVMRFQTQYSFLWQDGDWKVIHALVVANKI</sequence>
<evidence type="ECO:0000313" key="4">
    <source>
        <dbReference type="Proteomes" id="UP000297641"/>
    </source>
</evidence>
<dbReference type="Proteomes" id="UP000297617">
    <property type="component" value="Unassembled WGS sequence"/>
</dbReference>
<evidence type="ECO:0000313" key="2">
    <source>
        <dbReference type="EMBL" id="TGL06674.1"/>
    </source>
</evidence>
<dbReference type="RefSeq" id="WP_135740535.1">
    <property type="nucleotide sequence ID" value="NZ_RQFD01000003.1"/>
</dbReference>
<dbReference type="Pfam" id="PF12893">
    <property type="entry name" value="Lumazine_bd_2"/>
    <property type="match status" value="1"/>
</dbReference>
<reference evidence="1" key="1">
    <citation type="submission" date="2018-10" db="EMBL/GenBank/DDBJ databases">
        <authorList>
            <person name="Vincent A.T."/>
            <person name="Schiettekatte O."/>
            <person name="Bourhy P."/>
            <person name="Veyrier F.J."/>
            <person name="Picardeau M."/>
        </authorList>
    </citation>
    <scope>NUCLEOTIDE SEQUENCE</scope>
    <source>
        <strain evidence="1">201800295</strain>
    </source>
</reference>